<dbReference type="InterPro" id="IPR029057">
    <property type="entry name" value="PRTase-like"/>
</dbReference>
<gene>
    <name evidence="4" type="ORF">Q8A57_08320</name>
</gene>
<dbReference type="Proteomes" id="UP001178354">
    <property type="component" value="Unassembled WGS sequence"/>
</dbReference>
<accession>A0AAW8B6Z5</accession>
<dbReference type="RefSeq" id="WP_305170574.1">
    <property type="nucleotide sequence ID" value="NZ_JAUUUU010000004.1"/>
</dbReference>
<keyword evidence="5" id="KW-1185">Reference proteome</keyword>
<evidence type="ECO:0000313" key="4">
    <source>
        <dbReference type="EMBL" id="MDP1520970.1"/>
    </source>
</evidence>
<dbReference type="EMBL" id="JAUUUU010000004">
    <property type="protein sequence ID" value="MDP1520970.1"/>
    <property type="molecule type" value="Genomic_DNA"/>
</dbReference>
<dbReference type="AlphaFoldDB" id="A0AAW8B6Z5"/>
<name>A0AAW8B6Z5_9GAMM</name>
<proteinExistence type="inferred from homology"/>
<comment type="similarity">
    <text evidence="1">Belongs to the ComF/GntX family.</text>
</comment>
<evidence type="ECO:0000259" key="2">
    <source>
        <dbReference type="Pfam" id="PF00156"/>
    </source>
</evidence>
<evidence type="ECO:0000256" key="1">
    <source>
        <dbReference type="ARBA" id="ARBA00008007"/>
    </source>
</evidence>
<protein>
    <submittedName>
        <fullName evidence="4">ComF family protein</fullName>
    </submittedName>
</protein>
<reference evidence="4" key="1">
    <citation type="journal article" date="2010" name="Int. J. Syst. Evol. Microbiol.">
        <title>Porticoccus litoralis gen. nov., sp. nov., a gammaproteobacterium isolated from the Yellow Sea.</title>
        <authorList>
            <person name="Oh H.M."/>
            <person name="Kim H."/>
            <person name="Kim K.M."/>
            <person name="Min G.S."/>
            <person name="Cho J.C."/>
        </authorList>
    </citation>
    <scope>NUCLEOTIDE SEQUENCE</scope>
    <source>
        <strain evidence="4">DSM 25064</strain>
    </source>
</reference>
<dbReference type="Pfam" id="PF18912">
    <property type="entry name" value="DZR_2"/>
    <property type="match status" value="1"/>
</dbReference>
<organism evidence="4 5">
    <name type="scientific">Porticoccus litoralis</name>
    <dbReference type="NCBI Taxonomy" id="434086"/>
    <lineage>
        <taxon>Bacteria</taxon>
        <taxon>Pseudomonadati</taxon>
        <taxon>Pseudomonadota</taxon>
        <taxon>Gammaproteobacteria</taxon>
        <taxon>Cellvibrionales</taxon>
        <taxon>Porticoccaceae</taxon>
        <taxon>Porticoccus</taxon>
    </lineage>
</organism>
<feature type="domain" description="Double zinc ribbon" evidence="3">
    <location>
        <begin position="17"/>
        <end position="71"/>
    </location>
</feature>
<reference evidence="4" key="2">
    <citation type="submission" date="2023-08" db="EMBL/GenBank/DDBJ databases">
        <authorList>
            <person name="Luo J."/>
        </authorList>
    </citation>
    <scope>NUCLEOTIDE SEQUENCE</scope>
    <source>
        <strain evidence="4">DSM 25064</strain>
    </source>
</reference>
<comment type="caution">
    <text evidence="4">The sequence shown here is derived from an EMBL/GenBank/DDBJ whole genome shotgun (WGS) entry which is preliminary data.</text>
</comment>
<dbReference type="InterPro" id="IPR000836">
    <property type="entry name" value="PRTase_dom"/>
</dbReference>
<dbReference type="InterPro" id="IPR044005">
    <property type="entry name" value="DZR_2"/>
</dbReference>
<feature type="domain" description="Phosphoribosyltransferase" evidence="2">
    <location>
        <begin position="148"/>
        <end position="236"/>
    </location>
</feature>
<dbReference type="CDD" id="cd06223">
    <property type="entry name" value="PRTases_typeI"/>
    <property type="match status" value="1"/>
</dbReference>
<dbReference type="InterPro" id="IPR051910">
    <property type="entry name" value="ComF/GntX_DNA_util-trans"/>
</dbReference>
<dbReference type="Gene3D" id="3.40.50.2020">
    <property type="match status" value="1"/>
</dbReference>
<dbReference type="Pfam" id="PF00156">
    <property type="entry name" value="Pribosyltran"/>
    <property type="match status" value="1"/>
</dbReference>
<evidence type="ECO:0000313" key="5">
    <source>
        <dbReference type="Proteomes" id="UP001178354"/>
    </source>
</evidence>
<dbReference type="PANTHER" id="PTHR47505">
    <property type="entry name" value="DNA UTILIZATION PROTEIN YHGH"/>
    <property type="match status" value="1"/>
</dbReference>
<evidence type="ECO:0000259" key="3">
    <source>
        <dbReference type="Pfam" id="PF18912"/>
    </source>
</evidence>
<dbReference type="SUPFAM" id="SSF53271">
    <property type="entry name" value="PRTase-like"/>
    <property type="match status" value="1"/>
</dbReference>
<dbReference type="PANTHER" id="PTHR47505:SF1">
    <property type="entry name" value="DNA UTILIZATION PROTEIN YHGH"/>
    <property type="match status" value="1"/>
</dbReference>
<sequence>MDDQQLATMLRRASYRLLPGRCLICGMASGQAVDLCSGCERELPQNRSCCPICALPIGAEIETLALCGQCQSNPPPFHSCLAPLRYEFPINLLINRFKHHGKFSAGALLTEFLLRNLNQQEELPELLIPVPLHWRRLWQRGFNQATWLANYLGRRLDIPVYHRALQRTRYTPQQQGQRRSQRLNNLKGAFHLKGDVSGKTIALVDDVVTTGSTINELSRMLMSGGARRVNVWCLARTPLEK</sequence>